<keyword evidence="6" id="KW-1185">Reference proteome</keyword>
<gene>
    <name evidence="5" type="ORF">E1283_19870</name>
</gene>
<dbReference type="GO" id="GO:0016757">
    <property type="term" value="F:glycosyltransferase activity"/>
    <property type="evidence" value="ECO:0007669"/>
    <property type="project" value="UniProtKB-KW"/>
</dbReference>
<protein>
    <recommendedName>
        <fullName evidence="1">D-inositol 3-phosphate glycosyltransferase</fullName>
    </recommendedName>
</protein>
<dbReference type="Proteomes" id="UP000295345">
    <property type="component" value="Unassembled WGS sequence"/>
</dbReference>
<dbReference type="Gene3D" id="3.40.50.2000">
    <property type="entry name" value="Glycogen Phosphorylase B"/>
    <property type="match status" value="2"/>
</dbReference>
<dbReference type="PANTHER" id="PTHR12526:SF510">
    <property type="entry name" value="D-INOSITOL 3-PHOSPHATE GLYCOSYLTRANSFERASE"/>
    <property type="match status" value="1"/>
</dbReference>
<evidence type="ECO:0000259" key="4">
    <source>
        <dbReference type="Pfam" id="PF00534"/>
    </source>
</evidence>
<dbReference type="RefSeq" id="WP_132819449.1">
    <property type="nucleotide sequence ID" value="NZ_SMKI01000212.1"/>
</dbReference>
<keyword evidence="3 5" id="KW-0808">Transferase</keyword>
<sequence>MVAGRVDVRLVVGSESIGRALMASGVPESAISMVINGMDAGRFRSLVARAGAAGLFRRVRERNGIALGQSMVLVPGRRVPGRGHEDVIWAADVLARRGRLRNSCVAITGSGLVDARWPGYQDHLARLIREAGLRDRVHLLGPLNRSEIAACYGGCDLVVRPPRVPGPLGYSLIEAMLAGAPVVTTAAGAAREIIDHGRNGLLVPPGRPPALAEAIETALTDRELHTRLAIGGRVTAGRLSQDAMLDGYEAALTRATPARAGIRRPGAR</sequence>
<accession>A0A4R4T827</accession>
<evidence type="ECO:0000256" key="2">
    <source>
        <dbReference type="ARBA" id="ARBA00022676"/>
    </source>
</evidence>
<feature type="domain" description="Glycosyl transferase family 1" evidence="4">
    <location>
        <begin position="59"/>
        <end position="232"/>
    </location>
</feature>
<evidence type="ECO:0000313" key="6">
    <source>
        <dbReference type="Proteomes" id="UP000295345"/>
    </source>
</evidence>
<comment type="caution">
    <text evidence="5">The sequence shown here is derived from an EMBL/GenBank/DDBJ whole genome shotgun (WGS) entry which is preliminary data.</text>
</comment>
<keyword evidence="2" id="KW-0328">Glycosyltransferase</keyword>
<dbReference type="Pfam" id="PF00534">
    <property type="entry name" value="Glycos_transf_1"/>
    <property type="match status" value="1"/>
</dbReference>
<evidence type="ECO:0000256" key="1">
    <source>
        <dbReference type="ARBA" id="ARBA00021292"/>
    </source>
</evidence>
<dbReference type="PANTHER" id="PTHR12526">
    <property type="entry name" value="GLYCOSYLTRANSFERASE"/>
    <property type="match status" value="1"/>
</dbReference>
<dbReference type="SUPFAM" id="SSF53756">
    <property type="entry name" value="UDP-Glycosyltransferase/glycogen phosphorylase"/>
    <property type="match status" value="1"/>
</dbReference>
<dbReference type="AlphaFoldDB" id="A0A4R4T827"/>
<dbReference type="OrthoDB" id="9802525at2"/>
<reference evidence="5 6" key="1">
    <citation type="submission" date="2019-03" db="EMBL/GenBank/DDBJ databases">
        <title>Draft genome sequences of novel Actinobacteria.</title>
        <authorList>
            <person name="Sahin N."/>
            <person name="Ay H."/>
            <person name="Saygin H."/>
        </authorList>
    </citation>
    <scope>NUCLEOTIDE SEQUENCE [LARGE SCALE GENOMIC DNA]</scope>
    <source>
        <strain evidence="5 6">DSM 41900</strain>
    </source>
</reference>
<name>A0A4R4T827_9ACTN</name>
<proteinExistence type="predicted"/>
<dbReference type="InterPro" id="IPR001296">
    <property type="entry name" value="Glyco_trans_1"/>
</dbReference>
<evidence type="ECO:0000256" key="3">
    <source>
        <dbReference type="ARBA" id="ARBA00022679"/>
    </source>
</evidence>
<organism evidence="5 6">
    <name type="scientific">Streptomyces hainanensis</name>
    <dbReference type="NCBI Taxonomy" id="402648"/>
    <lineage>
        <taxon>Bacteria</taxon>
        <taxon>Bacillati</taxon>
        <taxon>Actinomycetota</taxon>
        <taxon>Actinomycetes</taxon>
        <taxon>Kitasatosporales</taxon>
        <taxon>Streptomycetaceae</taxon>
        <taxon>Streptomyces</taxon>
    </lineage>
</organism>
<dbReference type="EMBL" id="SMKI01000212">
    <property type="protein sequence ID" value="TDC73167.1"/>
    <property type="molecule type" value="Genomic_DNA"/>
</dbReference>
<dbReference type="CDD" id="cd03801">
    <property type="entry name" value="GT4_PimA-like"/>
    <property type="match status" value="1"/>
</dbReference>
<evidence type="ECO:0000313" key="5">
    <source>
        <dbReference type="EMBL" id="TDC73167.1"/>
    </source>
</evidence>